<feature type="transmembrane region" description="Helical" evidence="10">
    <location>
        <begin position="121"/>
        <end position="147"/>
    </location>
</feature>
<feature type="transmembrane region" description="Helical" evidence="10">
    <location>
        <begin position="61"/>
        <end position="84"/>
    </location>
</feature>
<proteinExistence type="inferred from homology"/>
<dbReference type="OMA" id="ICNSIYE"/>
<keyword evidence="4 10" id="KW-0812">Transmembrane</keyword>
<feature type="transmembrane region" description="Helical" evidence="10">
    <location>
        <begin position="186"/>
        <end position="211"/>
    </location>
</feature>
<comment type="subcellular location">
    <subcellularLocation>
        <location evidence="1 10">Cell membrane</location>
        <topology evidence="1 10">Multi-pass membrane protein</topology>
    </subcellularLocation>
</comment>
<accession>A0A026VYR6</accession>
<organism evidence="11 12">
    <name type="scientific">Ooceraea biroi</name>
    <name type="common">Clonal raider ant</name>
    <name type="synonym">Cerapachys biroi</name>
    <dbReference type="NCBI Taxonomy" id="2015173"/>
    <lineage>
        <taxon>Eukaryota</taxon>
        <taxon>Metazoa</taxon>
        <taxon>Ecdysozoa</taxon>
        <taxon>Arthropoda</taxon>
        <taxon>Hexapoda</taxon>
        <taxon>Insecta</taxon>
        <taxon>Pterygota</taxon>
        <taxon>Neoptera</taxon>
        <taxon>Endopterygota</taxon>
        <taxon>Hymenoptera</taxon>
        <taxon>Apocrita</taxon>
        <taxon>Aculeata</taxon>
        <taxon>Formicoidea</taxon>
        <taxon>Formicidae</taxon>
        <taxon>Dorylinae</taxon>
        <taxon>Ooceraea</taxon>
    </lineage>
</organism>
<feature type="transmembrane region" description="Helical" evidence="10">
    <location>
        <begin position="35"/>
        <end position="55"/>
    </location>
</feature>
<keyword evidence="9 10" id="KW-0807">Transducer</keyword>
<name>A0A026VYR6_OOCBI</name>
<reference evidence="11 12" key="1">
    <citation type="journal article" date="2014" name="Curr. Biol.">
        <title>The genome of the clonal raider ant Cerapachys biroi.</title>
        <authorList>
            <person name="Oxley P.R."/>
            <person name="Ji L."/>
            <person name="Fetter-Pruneda I."/>
            <person name="McKenzie S.K."/>
            <person name="Li C."/>
            <person name="Hu H."/>
            <person name="Zhang G."/>
            <person name="Kronauer D.J."/>
        </authorList>
    </citation>
    <scope>NUCLEOTIDE SEQUENCE [LARGE SCALE GENOMIC DNA]</scope>
</reference>
<evidence type="ECO:0000313" key="11">
    <source>
        <dbReference type="EMBL" id="EZA48943.1"/>
    </source>
</evidence>
<feature type="transmembrane region" description="Helical" evidence="10">
    <location>
        <begin position="258"/>
        <end position="285"/>
    </location>
</feature>
<evidence type="ECO:0000256" key="2">
    <source>
        <dbReference type="ARBA" id="ARBA00022475"/>
    </source>
</evidence>
<feature type="transmembrane region" description="Helical" evidence="10">
    <location>
        <begin position="297"/>
        <end position="317"/>
    </location>
</feature>
<dbReference type="GO" id="GO:0005886">
    <property type="term" value="C:plasma membrane"/>
    <property type="evidence" value="ECO:0007669"/>
    <property type="project" value="UniProtKB-SubCell"/>
</dbReference>
<evidence type="ECO:0000256" key="3">
    <source>
        <dbReference type="ARBA" id="ARBA00022606"/>
    </source>
</evidence>
<gene>
    <name evidence="11" type="ORF">X777_12906</name>
</gene>
<dbReference type="GO" id="GO:0004984">
    <property type="term" value="F:olfactory receptor activity"/>
    <property type="evidence" value="ECO:0007669"/>
    <property type="project" value="InterPro"/>
</dbReference>
<evidence type="ECO:0000256" key="7">
    <source>
        <dbReference type="ARBA" id="ARBA00023136"/>
    </source>
</evidence>
<keyword evidence="8 10" id="KW-0675">Receptor</keyword>
<evidence type="ECO:0000256" key="8">
    <source>
        <dbReference type="ARBA" id="ARBA00023170"/>
    </source>
</evidence>
<evidence type="ECO:0000256" key="6">
    <source>
        <dbReference type="ARBA" id="ARBA00022989"/>
    </source>
</evidence>
<keyword evidence="7 10" id="KW-0472">Membrane</keyword>
<evidence type="ECO:0000256" key="10">
    <source>
        <dbReference type="RuleBase" id="RU351113"/>
    </source>
</evidence>
<dbReference type="PANTHER" id="PTHR21137:SF35">
    <property type="entry name" value="ODORANT RECEPTOR 19A-RELATED"/>
    <property type="match status" value="1"/>
</dbReference>
<protein>
    <recommendedName>
        <fullName evidence="10">Odorant receptor</fullName>
    </recommendedName>
</protein>
<dbReference type="Pfam" id="PF02949">
    <property type="entry name" value="7tm_6"/>
    <property type="match status" value="1"/>
</dbReference>
<evidence type="ECO:0000256" key="4">
    <source>
        <dbReference type="ARBA" id="ARBA00022692"/>
    </source>
</evidence>
<dbReference type="GO" id="GO:0007165">
    <property type="term" value="P:signal transduction"/>
    <property type="evidence" value="ECO:0007669"/>
    <property type="project" value="UniProtKB-KW"/>
</dbReference>
<keyword evidence="12" id="KW-1185">Reference proteome</keyword>
<keyword evidence="3 10" id="KW-0716">Sensory transduction</keyword>
<evidence type="ECO:0000256" key="1">
    <source>
        <dbReference type="ARBA" id="ARBA00004651"/>
    </source>
</evidence>
<dbReference type="InterPro" id="IPR004117">
    <property type="entry name" value="7tm6_olfct_rcpt"/>
</dbReference>
<dbReference type="Proteomes" id="UP000053097">
    <property type="component" value="Unassembled WGS sequence"/>
</dbReference>
<evidence type="ECO:0000256" key="5">
    <source>
        <dbReference type="ARBA" id="ARBA00022725"/>
    </source>
</evidence>
<keyword evidence="2" id="KW-1003">Cell membrane</keyword>
<dbReference type="AlphaFoldDB" id="A0A026VYR6"/>
<keyword evidence="6 10" id="KW-1133">Transmembrane helix</keyword>
<evidence type="ECO:0000256" key="9">
    <source>
        <dbReference type="ARBA" id="ARBA00023224"/>
    </source>
</evidence>
<dbReference type="EMBL" id="KK107561">
    <property type="protein sequence ID" value="EZA48943.1"/>
    <property type="molecule type" value="Genomic_DNA"/>
</dbReference>
<dbReference type="PANTHER" id="PTHR21137">
    <property type="entry name" value="ODORANT RECEPTOR"/>
    <property type="match status" value="1"/>
</dbReference>
<comment type="similarity">
    <text evidence="10">Belongs to the insect chemoreceptor superfamily. Heteromeric odorant receptor channel (TC 1.A.69) family.</text>
</comment>
<sequence>MHEIEEHYYKINYNFLKMFGLWPYQQSFFARLRKVLFIGILFGYIIAQFLSFLTMQFSANLLLKILSFVSPTIYVTIKYCLFIVQTDNVKQLLEQIRNDWELVKDKLEIDIIKKYAGSVKFITMCTLVFCHCDTLCYITLQFLPLILDVILPLNESRSLKLIAITEYFVNREKYLWIMLLHEIVAIYLRVTTLCCTCTTIMMYILHACALFKVASYRMENAIQEDMLAMCNPVKEYLFYQKIARVVIIHRRAIAYVELWISSFTMMFTLLIFVGISSISFSLFHLLQVITTRNYSDIYAAFISVVVQFTYMFIINYCGEIVQNHGMQVFEATYNGLWYAAPLRTQKLILFVMHRAIVKVNLTFGNIFILSLEGFVTLASKAVSYFTVIYSTRQ</sequence>
<evidence type="ECO:0000313" key="12">
    <source>
        <dbReference type="Proteomes" id="UP000053097"/>
    </source>
</evidence>
<dbReference type="OrthoDB" id="7597826at2759"/>
<keyword evidence="5 10" id="KW-0552">Olfaction</keyword>
<dbReference type="GO" id="GO:0005549">
    <property type="term" value="F:odorant binding"/>
    <property type="evidence" value="ECO:0007669"/>
    <property type="project" value="InterPro"/>
</dbReference>
<comment type="caution">
    <text evidence="10">Lacks conserved residue(s) required for the propagation of feature annotation.</text>
</comment>